<sequence length="244" mass="27510">MNAERRAIVLAAGQGKRLEPLTDDTPKTLLEVGSQPVLDHILDALEANGYEQVAVVTGFEHEQIEDHCASREGLEIEYVHNEDYDTTNNIYSLWLAREYATDGFTLVNSDTLFSATSLGELQDADGSRLLVETDERLDDEEMQVAFGSEHIETIGKALDGGDTGVYLDDGDGEYIGVSKFTADDAERLFEHIEEFIERDEVGEWYEAAFDELFEEREIGYVRVDEPWAEIDTPDDLEGAREEWD</sequence>
<dbReference type="InterPro" id="IPR029044">
    <property type="entry name" value="Nucleotide-diphossugar_trans"/>
</dbReference>
<dbReference type="Proteomes" id="UP001596312">
    <property type="component" value="Unassembled WGS sequence"/>
</dbReference>
<feature type="domain" description="MobA-like NTP transferase" evidence="3">
    <location>
        <begin position="7"/>
        <end position="124"/>
    </location>
</feature>
<dbReference type="Gene3D" id="3.90.550.10">
    <property type="entry name" value="Spore Coat Polysaccharide Biosynthesis Protein SpsA, Chain A"/>
    <property type="match status" value="1"/>
</dbReference>
<dbReference type="CDD" id="cd02523">
    <property type="entry name" value="PC_cytidylyltransferase"/>
    <property type="match status" value="1"/>
</dbReference>
<evidence type="ECO:0000256" key="1">
    <source>
        <dbReference type="ARBA" id="ARBA00022679"/>
    </source>
</evidence>
<dbReference type="InterPro" id="IPR050065">
    <property type="entry name" value="GlmU-like"/>
</dbReference>
<keyword evidence="5" id="KW-1185">Reference proteome</keyword>
<keyword evidence="2 4" id="KW-0548">Nucleotidyltransferase</keyword>
<evidence type="ECO:0000259" key="3">
    <source>
        <dbReference type="Pfam" id="PF12804"/>
    </source>
</evidence>
<dbReference type="AlphaFoldDB" id="A0ABD5V966"/>
<name>A0ABD5V966_9EURY</name>
<dbReference type="PANTHER" id="PTHR43584">
    <property type="entry name" value="NUCLEOTIDYL TRANSFERASE"/>
    <property type="match status" value="1"/>
</dbReference>
<comment type="caution">
    <text evidence="4">The sequence shown here is derived from an EMBL/GenBank/DDBJ whole genome shotgun (WGS) entry which is preliminary data.</text>
</comment>
<keyword evidence="1" id="KW-0808">Transferase</keyword>
<dbReference type="GO" id="GO:0016779">
    <property type="term" value="F:nucleotidyltransferase activity"/>
    <property type="evidence" value="ECO:0007669"/>
    <property type="project" value="UniProtKB-KW"/>
</dbReference>
<dbReference type="EMBL" id="JBHSXQ010000003">
    <property type="protein sequence ID" value="MFC6905715.1"/>
    <property type="molecule type" value="Genomic_DNA"/>
</dbReference>
<reference evidence="4 5" key="1">
    <citation type="journal article" date="2019" name="Int. J. Syst. Evol. Microbiol.">
        <title>The Global Catalogue of Microorganisms (GCM) 10K type strain sequencing project: providing services to taxonomists for standard genome sequencing and annotation.</title>
        <authorList>
            <consortium name="The Broad Institute Genomics Platform"/>
            <consortium name="The Broad Institute Genome Sequencing Center for Infectious Disease"/>
            <person name="Wu L."/>
            <person name="Ma J."/>
        </authorList>
    </citation>
    <scope>NUCLEOTIDE SEQUENCE [LARGE SCALE GENOMIC DNA]</scope>
    <source>
        <strain evidence="4 5">CGMCC 1.3240</strain>
    </source>
</reference>
<dbReference type="InterPro" id="IPR025877">
    <property type="entry name" value="MobA-like_NTP_Trfase"/>
</dbReference>
<evidence type="ECO:0000313" key="5">
    <source>
        <dbReference type="Proteomes" id="UP001596312"/>
    </source>
</evidence>
<evidence type="ECO:0000313" key="4">
    <source>
        <dbReference type="EMBL" id="MFC6905715.1"/>
    </source>
</evidence>
<dbReference type="Pfam" id="PF12804">
    <property type="entry name" value="NTP_transf_3"/>
    <property type="match status" value="1"/>
</dbReference>
<accession>A0ABD5V966</accession>
<dbReference type="SUPFAM" id="SSF53448">
    <property type="entry name" value="Nucleotide-diphospho-sugar transferases"/>
    <property type="match status" value="1"/>
</dbReference>
<dbReference type="PANTHER" id="PTHR43584:SF8">
    <property type="entry name" value="N-ACETYLMURAMATE ALPHA-1-PHOSPHATE URIDYLYLTRANSFERASE"/>
    <property type="match status" value="1"/>
</dbReference>
<proteinExistence type="predicted"/>
<protein>
    <submittedName>
        <fullName evidence="4">Phosphocholine cytidylyltransferase family protein</fullName>
    </submittedName>
</protein>
<gene>
    <name evidence="4" type="ORF">ACFQGH_10970</name>
</gene>
<evidence type="ECO:0000256" key="2">
    <source>
        <dbReference type="ARBA" id="ARBA00022695"/>
    </source>
</evidence>
<organism evidence="4 5">
    <name type="scientific">Halalkalicoccus tibetensis</name>
    <dbReference type="NCBI Taxonomy" id="175632"/>
    <lineage>
        <taxon>Archaea</taxon>
        <taxon>Methanobacteriati</taxon>
        <taxon>Methanobacteriota</taxon>
        <taxon>Stenosarchaea group</taxon>
        <taxon>Halobacteria</taxon>
        <taxon>Halobacteriales</taxon>
        <taxon>Halococcaceae</taxon>
        <taxon>Halalkalicoccus</taxon>
    </lineage>
</organism>
<dbReference type="RefSeq" id="WP_340604242.1">
    <property type="nucleotide sequence ID" value="NZ_JBBMXV010000003.1"/>
</dbReference>